<gene>
    <name evidence="3" type="ORF">ABCS64_09970</name>
</gene>
<dbReference type="Pfam" id="PF13439">
    <property type="entry name" value="Glyco_transf_4"/>
    <property type="match status" value="1"/>
</dbReference>
<evidence type="ECO:0000313" key="3">
    <source>
        <dbReference type="EMBL" id="MFA9950637.1"/>
    </source>
</evidence>
<dbReference type="Pfam" id="PF00534">
    <property type="entry name" value="Glycos_transf_1"/>
    <property type="match status" value="1"/>
</dbReference>
<keyword evidence="4" id="KW-1185">Reference proteome</keyword>
<evidence type="ECO:0000313" key="4">
    <source>
        <dbReference type="Proteomes" id="UP001574673"/>
    </source>
</evidence>
<dbReference type="SUPFAM" id="SSF53756">
    <property type="entry name" value="UDP-Glycosyltransferase/glycogen phosphorylase"/>
    <property type="match status" value="1"/>
</dbReference>
<keyword evidence="3" id="KW-0328">Glycosyltransferase</keyword>
<proteinExistence type="predicted"/>
<dbReference type="PANTHER" id="PTHR12526:SF630">
    <property type="entry name" value="GLYCOSYLTRANSFERASE"/>
    <property type="match status" value="1"/>
</dbReference>
<dbReference type="InterPro" id="IPR001296">
    <property type="entry name" value="Glyco_trans_1"/>
</dbReference>
<organism evidence="3 4">
    <name type="scientific">Dentiradicibacter hellwigii</name>
    <dbReference type="NCBI Taxonomy" id="3149053"/>
    <lineage>
        <taxon>Bacteria</taxon>
        <taxon>Pseudomonadati</taxon>
        <taxon>Pseudomonadota</taxon>
        <taxon>Betaproteobacteria</taxon>
        <taxon>Rhodocyclales</taxon>
        <taxon>Rhodocyclaceae</taxon>
        <taxon>Dentiradicibacter</taxon>
    </lineage>
</organism>
<keyword evidence="3" id="KW-0808">Transferase</keyword>
<dbReference type="CDD" id="cd03801">
    <property type="entry name" value="GT4_PimA-like"/>
    <property type="match status" value="1"/>
</dbReference>
<feature type="domain" description="Glycosyltransferase subfamily 4-like N-terminal" evidence="2">
    <location>
        <begin position="28"/>
        <end position="178"/>
    </location>
</feature>
<dbReference type="EMBL" id="JBEUWX010000002">
    <property type="protein sequence ID" value="MFA9950637.1"/>
    <property type="molecule type" value="Genomic_DNA"/>
</dbReference>
<name>A0ABV4UGB9_9RHOO</name>
<dbReference type="Gene3D" id="3.40.50.2000">
    <property type="entry name" value="Glycogen Phosphorylase B"/>
    <property type="match status" value="2"/>
</dbReference>
<dbReference type="InterPro" id="IPR028098">
    <property type="entry name" value="Glyco_trans_4-like_N"/>
</dbReference>
<sequence>MTDMLPNPLEKQPPAPFSILHTEWSDGWGGQERRILSEMTGMAERGHRLILATRRQAKLAAQARKCGIETIDLPFSGKFDLRSILPLSRLIRRERIDIVNTHSGIDSWVGAFAARLGGAHLVRTRHLNLPLHRHWYNFVHFMAQRVVSCGETMRRNLIDNCGFPEAQVVSIPTGIDFETFVAQRTRAETRRDLGVDDAAFVILMVGIIRSVKRHEVALRAFARFHASTPQAVLLLAGDGPMRGDMERLAQDLGLAGTVRFLGYREDVPDLFAAADCALLTSRSEGVPQAVTQGLGCGLPTIATRVGGVPELIEDGKTGLLVAPEDTEAIAAGLSRFAADPDFAHRLGAAGRAHVHRHFSRAAMLEATERLYAEICGRALPPHGRRGS</sequence>
<evidence type="ECO:0000259" key="1">
    <source>
        <dbReference type="Pfam" id="PF00534"/>
    </source>
</evidence>
<dbReference type="GO" id="GO:0016757">
    <property type="term" value="F:glycosyltransferase activity"/>
    <property type="evidence" value="ECO:0007669"/>
    <property type="project" value="UniProtKB-KW"/>
</dbReference>
<feature type="domain" description="Glycosyl transferase family 1" evidence="1">
    <location>
        <begin position="186"/>
        <end position="352"/>
    </location>
</feature>
<dbReference type="EC" id="2.4.-.-" evidence="3"/>
<dbReference type="PANTHER" id="PTHR12526">
    <property type="entry name" value="GLYCOSYLTRANSFERASE"/>
    <property type="match status" value="1"/>
</dbReference>
<accession>A0ABV4UGB9</accession>
<dbReference type="RefSeq" id="WP_418891678.1">
    <property type="nucleotide sequence ID" value="NZ_JBEUWX010000002.1"/>
</dbReference>
<protein>
    <submittedName>
        <fullName evidence="3">Glycosyltransferase family 4 protein</fullName>
        <ecNumber evidence="3">2.4.-.-</ecNumber>
    </submittedName>
</protein>
<evidence type="ECO:0000259" key="2">
    <source>
        <dbReference type="Pfam" id="PF13439"/>
    </source>
</evidence>
<comment type="caution">
    <text evidence="3">The sequence shown here is derived from an EMBL/GenBank/DDBJ whole genome shotgun (WGS) entry which is preliminary data.</text>
</comment>
<reference evidence="4" key="1">
    <citation type="submission" date="2024-06" db="EMBL/GenBank/DDBJ databases">
        <title>Radixoralia hellwigii gen. nov., sp nov., isolated from a root canal in the human oral cavity.</title>
        <authorList>
            <person name="Bartsch S."/>
            <person name="Wittmer A."/>
            <person name="Schulz A.-K."/>
            <person name="Neumann-Schaal M."/>
            <person name="Wolf J."/>
            <person name="Gronow S."/>
            <person name="Tennert C."/>
            <person name="Haecker G."/>
            <person name="Cieplik F."/>
            <person name="Al-Ahmad A."/>
        </authorList>
    </citation>
    <scope>NUCLEOTIDE SEQUENCE [LARGE SCALE GENOMIC DNA]</scope>
    <source>
        <strain evidence="4">Wk13</strain>
    </source>
</reference>
<dbReference type="Proteomes" id="UP001574673">
    <property type="component" value="Unassembled WGS sequence"/>
</dbReference>